<dbReference type="GO" id="GO:0016787">
    <property type="term" value="F:hydrolase activity"/>
    <property type="evidence" value="ECO:0007669"/>
    <property type="project" value="InterPro"/>
</dbReference>
<dbReference type="PANTHER" id="PTHR21240:SF28">
    <property type="entry name" value="ISO-OROTATE DECARBOXYLASE (EUROFUNG)"/>
    <property type="match status" value="1"/>
</dbReference>
<dbReference type="GO" id="GO:0016831">
    <property type="term" value="F:carboxy-lyase activity"/>
    <property type="evidence" value="ECO:0007669"/>
    <property type="project" value="InterPro"/>
</dbReference>
<dbReference type="InterPro" id="IPR006680">
    <property type="entry name" value="Amidohydro-rel"/>
</dbReference>
<evidence type="ECO:0000256" key="1">
    <source>
        <dbReference type="ARBA" id="ARBA00023239"/>
    </source>
</evidence>
<feature type="region of interest" description="Disordered" evidence="2">
    <location>
        <begin position="39"/>
        <end position="61"/>
    </location>
</feature>
<dbReference type="EMBL" id="CADCWM010000688">
    <property type="protein sequence ID" value="CAA9576217.1"/>
    <property type="molecule type" value="Genomic_DNA"/>
</dbReference>
<name>A0A6J4VG21_9BACT</name>
<gene>
    <name evidence="4" type="ORF">AVDCRST_MAG88-2843</name>
</gene>
<dbReference type="SUPFAM" id="SSF51556">
    <property type="entry name" value="Metallo-dependent hydrolases"/>
    <property type="match status" value="1"/>
</dbReference>
<dbReference type="Gene3D" id="3.20.20.140">
    <property type="entry name" value="Metal-dependent hydrolases"/>
    <property type="match status" value="1"/>
</dbReference>
<proteinExistence type="predicted"/>
<evidence type="ECO:0000259" key="3">
    <source>
        <dbReference type="Pfam" id="PF04909"/>
    </source>
</evidence>
<sequence>MIDCDVHAVVPSVETLFPYLDEPWREYISQSGFKGAVDTAYPEAPTSARPGSTPAQGPAGSSLDLLREQALDAWGSSLAILNCSYAVDSIHNPDADLAMARAVNDWLVAEWLDREPRLRASIVVPAKQPAIAAREIDRLGGHPGFVQVYLPVRSPLPYGKRQWHPIYEAAVRHDLVIGLHFGGNPGNPPTAVGWPSFYIEEYAGMAQAFQSQLMSMIVEGVFDRFPTLRVACIESGFAWLPPFLWRFDKEWKGLQREIPWTKRLPSAYVREHVRFTLQPLDGPPETKRTLEVIDELGSDEMLMFSTDYPHWQFDDPAEALPVGLSPDLERKILAENARSFYRM</sequence>
<dbReference type="AlphaFoldDB" id="A0A6J4VG21"/>
<accession>A0A6J4VG21</accession>
<dbReference type="GO" id="GO:0005737">
    <property type="term" value="C:cytoplasm"/>
    <property type="evidence" value="ECO:0007669"/>
    <property type="project" value="TreeGrafter"/>
</dbReference>
<evidence type="ECO:0000313" key="4">
    <source>
        <dbReference type="EMBL" id="CAA9576217.1"/>
    </source>
</evidence>
<feature type="domain" description="Amidohydrolase-related" evidence="3">
    <location>
        <begin position="2"/>
        <end position="342"/>
    </location>
</feature>
<dbReference type="Pfam" id="PF04909">
    <property type="entry name" value="Amidohydro_2"/>
    <property type="match status" value="1"/>
</dbReference>
<dbReference type="InterPro" id="IPR032465">
    <property type="entry name" value="ACMSD"/>
</dbReference>
<dbReference type="PANTHER" id="PTHR21240">
    <property type="entry name" value="2-AMINO-3-CARBOXYLMUCONATE-6-SEMIALDEHYDE DECARBOXYLASE"/>
    <property type="match status" value="1"/>
</dbReference>
<dbReference type="InterPro" id="IPR032466">
    <property type="entry name" value="Metal_Hydrolase"/>
</dbReference>
<dbReference type="GO" id="GO:0019748">
    <property type="term" value="P:secondary metabolic process"/>
    <property type="evidence" value="ECO:0007669"/>
    <property type="project" value="TreeGrafter"/>
</dbReference>
<evidence type="ECO:0000256" key="2">
    <source>
        <dbReference type="SAM" id="MobiDB-lite"/>
    </source>
</evidence>
<keyword evidence="1" id="KW-0456">Lyase</keyword>
<organism evidence="4">
    <name type="scientific">uncultured Thermomicrobiales bacterium</name>
    <dbReference type="NCBI Taxonomy" id="1645740"/>
    <lineage>
        <taxon>Bacteria</taxon>
        <taxon>Pseudomonadati</taxon>
        <taxon>Thermomicrobiota</taxon>
        <taxon>Thermomicrobia</taxon>
        <taxon>Thermomicrobiales</taxon>
        <taxon>environmental samples</taxon>
    </lineage>
</organism>
<reference evidence="4" key="1">
    <citation type="submission" date="2020-02" db="EMBL/GenBank/DDBJ databases">
        <authorList>
            <person name="Meier V. D."/>
        </authorList>
    </citation>
    <scope>NUCLEOTIDE SEQUENCE</scope>
    <source>
        <strain evidence="4">AVDCRST_MAG88</strain>
    </source>
</reference>
<protein>
    <recommendedName>
        <fullName evidence="3">Amidohydrolase-related domain-containing protein</fullName>
    </recommendedName>
</protein>